<reference evidence="3 4" key="1">
    <citation type="submission" date="2019-02" db="EMBL/GenBank/DDBJ databases">
        <title>Deep-cultivation of Planctomycetes and their phenomic and genomic characterization uncovers novel biology.</title>
        <authorList>
            <person name="Wiegand S."/>
            <person name="Jogler M."/>
            <person name="Boedeker C."/>
            <person name="Pinto D."/>
            <person name="Vollmers J."/>
            <person name="Rivas-Marin E."/>
            <person name="Kohn T."/>
            <person name="Peeters S.H."/>
            <person name="Heuer A."/>
            <person name="Rast P."/>
            <person name="Oberbeckmann S."/>
            <person name="Bunk B."/>
            <person name="Jeske O."/>
            <person name="Meyerdierks A."/>
            <person name="Storesund J.E."/>
            <person name="Kallscheuer N."/>
            <person name="Luecker S."/>
            <person name="Lage O.M."/>
            <person name="Pohl T."/>
            <person name="Merkel B.J."/>
            <person name="Hornburger P."/>
            <person name="Mueller R.-W."/>
            <person name="Bruemmer F."/>
            <person name="Labrenz M."/>
            <person name="Spormann A.M."/>
            <person name="Op den Camp H."/>
            <person name="Overmann J."/>
            <person name="Amann R."/>
            <person name="Jetten M.S.M."/>
            <person name="Mascher T."/>
            <person name="Medema M.H."/>
            <person name="Devos D.P."/>
            <person name="Kaster A.-K."/>
            <person name="Ovreas L."/>
            <person name="Rohde M."/>
            <person name="Galperin M.Y."/>
            <person name="Jogler C."/>
        </authorList>
    </citation>
    <scope>NUCLEOTIDE SEQUENCE [LARGE SCALE GENOMIC DNA]</scope>
    <source>
        <strain evidence="3 4">Pla163</strain>
    </source>
</reference>
<sequence>MLCALWLWTGVATQDPGPGGASAENEHVRLLASLDPAEPFVFEPFTLRLELLVERSFLDERVIAPSLRVLDVPALVWTGVGDAVGLDGRADGGELVRLPSESDEARLSIALDGVTASARRDADRELDGATWAVFAVELELRADGPAALADLAPRAELAVADHFRTDLFGERVPLDRRAVLVRADAAWRPLLRPLPTDGAPLGFEGVVGAFELEGGDVRPGEVEVDAKFEVGLRVVGERNLDLVRRAPPRPVDDTDVHFLGVRARTESDALELTYEFVAVAAGPRRPLEFELDLFEPGAGYRTLAASVQMPVVLPGPNGAGGADVPGARDAEVPAEHHGSEPAGDDDGPFALLAVAAFGLLVVAGVLVARARSRRTPVDPRVLAADEAARAANGAWPALGAYVRTRLDLPAAAEQGHGVALALVGAGVEVELAQRVEDGLGAATAARFSGARVPDGGEALLDAVRRALAGADAGTR</sequence>
<feature type="compositionally biased region" description="Basic and acidic residues" evidence="1">
    <location>
        <begin position="326"/>
        <end position="339"/>
    </location>
</feature>
<evidence type="ECO:0000256" key="1">
    <source>
        <dbReference type="SAM" id="MobiDB-lite"/>
    </source>
</evidence>
<organism evidence="3 4">
    <name type="scientific">Rohdeia mirabilis</name>
    <dbReference type="NCBI Taxonomy" id="2528008"/>
    <lineage>
        <taxon>Bacteria</taxon>
        <taxon>Pseudomonadati</taxon>
        <taxon>Planctomycetota</taxon>
        <taxon>Planctomycetia</taxon>
        <taxon>Planctomycetia incertae sedis</taxon>
        <taxon>Rohdeia</taxon>
    </lineage>
</organism>
<dbReference type="EMBL" id="CP036290">
    <property type="protein sequence ID" value="QDU85055.1"/>
    <property type="molecule type" value="Genomic_DNA"/>
</dbReference>
<accession>A0A518D0V3</accession>
<evidence type="ECO:0000313" key="3">
    <source>
        <dbReference type="EMBL" id="QDU85055.1"/>
    </source>
</evidence>
<dbReference type="AlphaFoldDB" id="A0A518D0V3"/>
<keyword evidence="2" id="KW-1133">Transmembrane helix</keyword>
<keyword evidence="2" id="KW-0472">Membrane</keyword>
<dbReference type="Proteomes" id="UP000319342">
    <property type="component" value="Chromosome"/>
</dbReference>
<evidence type="ECO:0008006" key="5">
    <source>
        <dbReference type="Google" id="ProtNLM"/>
    </source>
</evidence>
<feature type="region of interest" description="Disordered" evidence="1">
    <location>
        <begin position="316"/>
        <end position="344"/>
    </location>
</feature>
<name>A0A518D0V3_9BACT</name>
<evidence type="ECO:0000313" key="4">
    <source>
        <dbReference type="Proteomes" id="UP000319342"/>
    </source>
</evidence>
<protein>
    <recommendedName>
        <fullName evidence="5">Oxygen tolerance</fullName>
    </recommendedName>
</protein>
<evidence type="ECO:0000256" key="2">
    <source>
        <dbReference type="SAM" id="Phobius"/>
    </source>
</evidence>
<keyword evidence="2" id="KW-0812">Transmembrane</keyword>
<keyword evidence="4" id="KW-1185">Reference proteome</keyword>
<feature type="transmembrane region" description="Helical" evidence="2">
    <location>
        <begin position="349"/>
        <end position="368"/>
    </location>
</feature>
<proteinExistence type="predicted"/>
<gene>
    <name evidence="3" type="ORF">Pla163_21800</name>
</gene>